<evidence type="ECO:0000313" key="2">
    <source>
        <dbReference type="EMBL" id="AKH37369.1"/>
    </source>
</evidence>
<evidence type="ECO:0000313" key="3">
    <source>
        <dbReference type="EMBL" id="TYP69672.1"/>
    </source>
</evidence>
<dbReference type="EMBL" id="VNHT01000138">
    <property type="protein sequence ID" value="TYP69672.1"/>
    <property type="molecule type" value="Genomic_DNA"/>
</dbReference>
<feature type="signal peptide" evidence="1">
    <location>
        <begin position="1"/>
        <end position="22"/>
    </location>
</feature>
<reference evidence="2 4" key="2">
    <citation type="journal article" date="2016" name="Genome Announc.">
        <title>Genome Sequence of Nitrosomonas communis Strain Nm2, a Mesophilic Ammonia-Oxidizing Bacterium Isolated from Mediterranean Soil.</title>
        <authorList>
            <person name="Kozlowski J.A."/>
            <person name="Kits K.D."/>
            <person name="Stein L.Y."/>
        </authorList>
    </citation>
    <scope>NUCLEOTIDE SEQUENCE [LARGE SCALE GENOMIC DNA]</scope>
    <source>
        <strain evidence="2 4">Nm2</strain>
    </source>
</reference>
<dbReference type="RefSeq" id="WP_046849452.1">
    <property type="nucleotide sequence ID" value="NZ_CP011451.1"/>
</dbReference>
<dbReference type="OrthoDB" id="8548229at2"/>
<keyword evidence="1" id="KW-0732">Signal</keyword>
<protein>
    <recommendedName>
        <fullName evidence="6">Secreted protein</fullName>
    </recommendedName>
</protein>
<dbReference type="AlphaFoldDB" id="A0A0F7KEY6"/>
<dbReference type="Proteomes" id="UP000034156">
    <property type="component" value="Chromosome"/>
</dbReference>
<dbReference type="InterPro" id="IPR048778">
    <property type="entry name" value="NE1300-like"/>
</dbReference>
<proteinExistence type="predicted"/>
<dbReference type="KEGG" id="nco:AAW31_05395"/>
<gene>
    <name evidence="2" type="ORF">AAW31_05395</name>
    <name evidence="3" type="ORF">BCL69_11382</name>
</gene>
<evidence type="ECO:0008006" key="6">
    <source>
        <dbReference type="Google" id="ProtNLM"/>
    </source>
</evidence>
<name>A0A0F7KEY6_9PROT</name>
<organism evidence="2 4">
    <name type="scientific">Nitrosomonas communis</name>
    <dbReference type="NCBI Taxonomy" id="44574"/>
    <lineage>
        <taxon>Bacteria</taxon>
        <taxon>Pseudomonadati</taxon>
        <taxon>Pseudomonadota</taxon>
        <taxon>Betaproteobacteria</taxon>
        <taxon>Nitrosomonadales</taxon>
        <taxon>Nitrosomonadaceae</taxon>
        <taxon>Nitrosomonas</taxon>
    </lineage>
</organism>
<keyword evidence="4" id="KW-1185">Reference proteome</keyword>
<dbReference type="PATRIC" id="fig|44574.3.peg.1300"/>
<reference evidence="4" key="1">
    <citation type="submission" date="2015-05" db="EMBL/GenBank/DDBJ databases">
        <title>Draft genome of Nitrosomonas communis strain Nm2.</title>
        <authorList>
            <person name="Kozlowski J.A."/>
            <person name="Kits K.D."/>
            <person name="Stein L.Y."/>
        </authorList>
    </citation>
    <scope>NUCLEOTIDE SEQUENCE [LARGE SCALE GENOMIC DNA]</scope>
    <source>
        <strain evidence="4">Nm2</strain>
    </source>
</reference>
<dbReference type="Pfam" id="PF20836">
    <property type="entry name" value="HAO_bd"/>
    <property type="match status" value="1"/>
</dbReference>
<reference evidence="3 5" key="3">
    <citation type="submission" date="2019-07" db="EMBL/GenBank/DDBJ databases">
        <title>Active sludge and wastewater microbial communities from Klosterneuburg, Austria.</title>
        <authorList>
            <person name="Wagner M."/>
        </authorList>
    </citation>
    <scope>NUCLEOTIDE SEQUENCE [LARGE SCALE GENOMIC DNA]</scope>
    <source>
        <strain evidence="3 5">Nm2</strain>
    </source>
</reference>
<accession>A0A0F7KEY6</accession>
<sequence>MNKFIISAFISALILGSTSVFASGNVESAVTPIRAQDLLNIMSCKDKKAEDQIKDRIDGTKISCGEVTKKNESAVNANAKLFK</sequence>
<evidence type="ECO:0000313" key="5">
    <source>
        <dbReference type="Proteomes" id="UP000324176"/>
    </source>
</evidence>
<dbReference type="InterPro" id="IPR048785">
    <property type="entry name" value="NE1300-like_sf"/>
</dbReference>
<dbReference type="Gene3D" id="3.90.640.100">
    <property type="match status" value="1"/>
</dbReference>
<feature type="chain" id="PRO_5035990341" description="Secreted protein" evidence="1">
    <location>
        <begin position="23"/>
        <end position="83"/>
    </location>
</feature>
<evidence type="ECO:0000256" key="1">
    <source>
        <dbReference type="SAM" id="SignalP"/>
    </source>
</evidence>
<dbReference type="Proteomes" id="UP000324176">
    <property type="component" value="Unassembled WGS sequence"/>
</dbReference>
<dbReference type="EMBL" id="CP011451">
    <property type="protein sequence ID" value="AKH37369.1"/>
    <property type="molecule type" value="Genomic_DNA"/>
</dbReference>
<evidence type="ECO:0000313" key="4">
    <source>
        <dbReference type="Proteomes" id="UP000034156"/>
    </source>
</evidence>